<dbReference type="PANTHER" id="PTHR11022:SF41">
    <property type="entry name" value="PEPTIDOGLYCAN-RECOGNITION PROTEIN LC-RELATED"/>
    <property type="match status" value="1"/>
</dbReference>
<dbReference type="EMBL" id="BLKX01000001">
    <property type="protein sequence ID" value="GFG80235.1"/>
    <property type="molecule type" value="Genomic_DNA"/>
</dbReference>
<dbReference type="InterPro" id="IPR013207">
    <property type="entry name" value="LGFP"/>
</dbReference>
<gene>
    <name evidence="4" type="ORF">MPRG_35110</name>
</gene>
<dbReference type="Gene3D" id="3.40.80.10">
    <property type="entry name" value="Peptidoglycan recognition protein-like"/>
    <property type="match status" value="1"/>
</dbReference>
<evidence type="ECO:0000256" key="2">
    <source>
        <dbReference type="SAM" id="MobiDB-lite"/>
    </source>
</evidence>
<dbReference type="InterPro" id="IPR036505">
    <property type="entry name" value="Amidase/PGRP_sf"/>
</dbReference>
<proteinExistence type="inferred from homology"/>
<dbReference type="SMART" id="SM00701">
    <property type="entry name" value="PGRP"/>
    <property type="match status" value="1"/>
</dbReference>
<dbReference type="CDD" id="cd06583">
    <property type="entry name" value="PGRP"/>
    <property type="match status" value="1"/>
</dbReference>
<dbReference type="Pfam" id="PF08310">
    <property type="entry name" value="LGFP"/>
    <property type="match status" value="1"/>
</dbReference>
<organism evidence="4 5">
    <name type="scientific">Mycobacterium paragordonae</name>
    <dbReference type="NCBI Taxonomy" id="1389713"/>
    <lineage>
        <taxon>Bacteria</taxon>
        <taxon>Bacillati</taxon>
        <taxon>Actinomycetota</taxon>
        <taxon>Actinomycetes</taxon>
        <taxon>Mycobacteriales</taxon>
        <taxon>Mycobacteriaceae</taxon>
        <taxon>Mycobacterium</taxon>
    </lineage>
</organism>
<reference evidence="4 5" key="1">
    <citation type="journal article" date="2019" name="Emerg. Microbes Infect.">
        <title>Comprehensive subspecies identification of 175 nontuberculous mycobacteria species based on 7547 genomic profiles.</title>
        <authorList>
            <person name="Matsumoto Y."/>
            <person name="Kinjo T."/>
            <person name="Motooka D."/>
            <person name="Nabeya D."/>
            <person name="Jung N."/>
            <person name="Uechi K."/>
            <person name="Horii T."/>
            <person name="Iida T."/>
            <person name="Fujita J."/>
            <person name="Nakamura S."/>
        </authorList>
    </citation>
    <scope>NUCLEOTIDE SEQUENCE [LARGE SCALE GENOMIC DNA]</scope>
    <source>
        <strain evidence="4 5">JCM 18565</strain>
    </source>
</reference>
<dbReference type="PANTHER" id="PTHR11022">
    <property type="entry name" value="PEPTIDOGLYCAN RECOGNITION PROTEIN"/>
    <property type="match status" value="1"/>
</dbReference>
<feature type="domain" description="Peptidoglycan recognition protein family" evidence="3">
    <location>
        <begin position="34"/>
        <end position="182"/>
    </location>
</feature>
<dbReference type="Pfam" id="PF01510">
    <property type="entry name" value="Amidase_2"/>
    <property type="match status" value="1"/>
</dbReference>
<evidence type="ECO:0000313" key="5">
    <source>
        <dbReference type="Proteomes" id="UP000465240"/>
    </source>
</evidence>
<protein>
    <recommendedName>
        <fullName evidence="3">Peptidoglycan recognition protein family domain-containing protein</fullName>
    </recommendedName>
</protein>
<keyword evidence="5" id="KW-1185">Reference proteome</keyword>
<sequence>MLGLGTVAPGLAQPPRAAADPILVAAVEAPGQAPNIVGRAQWGAQESLRSRPPVYDNGIKAGVVHHTATVNEYAPQDSAAIVRSIYAYHTRNLGWPDIAYNALVDKYGQVFEGRFGGMTRPVQGTHTGGFNRNTWAVCMIGEFDAMAPTPIQVRTVGRLLGWRLAMDGIDPRGSTSLTSDGGPYTRVPRDTAISLPNIFAHRDVSDTDCPGKIGYVSMSQIRDVAAQFTARPSASDLAQSLEGTAIYDRWRAMGGMNSTLGAPKSPESQGAGSTRYVIFDKGAMYWSPASGAQPVTGSLYAAWGALGYEHSALGLPTSAEIQEPEWIAQNFQHGTLNLDRHSRTVTSVIDGIAALVAPPSAEGPPTQLERFSPARNRV</sequence>
<evidence type="ECO:0000313" key="4">
    <source>
        <dbReference type="EMBL" id="GFG80235.1"/>
    </source>
</evidence>
<evidence type="ECO:0000259" key="3">
    <source>
        <dbReference type="SMART" id="SM00701"/>
    </source>
</evidence>
<name>A0ABQ1C710_9MYCO</name>
<accession>A0ABQ1C710</accession>
<dbReference type="SUPFAM" id="SSF55846">
    <property type="entry name" value="N-acetylmuramoyl-L-alanine amidase-like"/>
    <property type="match status" value="1"/>
</dbReference>
<evidence type="ECO:0000256" key="1">
    <source>
        <dbReference type="ARBA" id="ARBA00007553"/>
    </source>
</evidence>
<dbReference type="InterPro" id="IPR002502">
    <property type="entry name" value="Amidase_domain"/>
</dbReference>
<feature type="region of interest" description="Disordered" evidence="2">
    <location>
        <begin position="359"/>
        <end position="378"/>
    </location>
</feature>
<dbReference type="InterPro" id="IPR015510">
    <property type="entry name" value="PGRP"/>
</dbReference>
<dbReference type="Proteomes" id="UP000465240">
    <property type="component" value="Unassembled WGS sequence"/>
</dbReference>
<dbReference type="InterPro" id="IPR006619">
    <property type="entry name" value="PGRP_domain_met/bac"/>
</dbReference>
<comment type="similarity">
    <text evidence="1">Belongs to the N-acetylmuramoyl-L-alanine amidase 2 family.</text>
</comment>
<comment type="caution">
    <text evidence="4">The sequence shown here is derived from an EMBL/GenBank/DDBJ whole genome shotgun (WGS) entry which is preliminary data.</text>
</comment>